<dbReference type="STRING" id="62101.AB835_05775"/>
<accession>A0A1D2QR25</accession>
<protein>
    <submittedName>
        <fullName evidence="1">Phosphotyrosine protein phosphatase</fullName>
    </submittedName>
</protein>
<evidence type="ECO:0000313" key="2">
    <source>
        <dbReference type="Proteomes" id="UP000242502"/>
    </source>
</evidence>
<gene>
    <name evidence="1" type="ORF">AB835_05775</name>
</gene>
<dbReference type="AlphaFoldDB" id="A0A1D2QR25"/>
<reference evidence="1 2" key="1">
    <citation type="journal article" date="2016" name="Appl. Environ. Microbiol.">
        <title>Lack of Overt Genome Reduction in the Bryostatin-Producing Bryozoan Symbiont "Candidatus Endobugula sertula".</title>
        <authorList>
            <person name="Miller I.J."/>
            <person name="Vanee N."/>
            <person name="Fong S.S."/>
            <person name="Lim-Fong G.E."/>
            <person name="Kwan J.C."/>
        </authorList>
    </citation>
    <scope>NUCLEOTIDE SEQUENCE [LARGE SCALE GENOMIC DNA]</scope>
    <source>
        <strain evidence="1">AB1-4</strain>
    </source>
</reference>
<sequence length="161" mass="18043">MAALQVIELFAGNDPQGRAIVERLSVRQNEDNSVQLVKSPAFIRGLASGGDKIQLVPDTKEFIIKQHSGNLCIRVYAKQGLEAINEQLTPEFEKLGGELDTETPRFLVYSIHVSCGFKTIELLLNRHVGNNHQAMWAYGNVYDPVDGVTPLNWWNKILQPE</sequence>
<name>A0A1D2QR25_9GAMM</name>
<organism evidence="1 2">
    <name type="scientific">Candidatus Endobugula sertula</name>
    <name type="common">Bugula neritina bacterial symbiont</name>
    <dbReference type="NCBI Taxonomy" id="62101"/>
    <lineage>
        <taxon>Bacteria</taxon>
        <taxon>Pseudomonadati</taxon>
        <taxon>Pseudomonadota</taxon>
        <taxon>Gammaproteobacteria</taxon>
        <taxon>Cellvibrionales</taxon>
        <taxon>Cellvibrionaceae</taxon>
        <taxon>Candidatus Endobugula</taxon>
    </lineage>
</organism>
<dbReference type="Pfam" id="PF14085">
    <property type="entry name" value="DUF4265"/>
    <property type="match status" value="1"/>
</dbReference>
<comment type="caution">
    <text evidence="1">The sequence shown here is derived from an EMBL/GenBank/DDBJ whole genome shotgun (WGS) entry which is preliminary data.</text>
</comment>
<dbReference type="Proteomes" id="UP000242502">
    <property type="component" value="Unassembled WGS sequence"/>
</dbReference>
<dbReference type="EMBL" id="MDLC01000015">
    <property type="protein sequence ID" value="ODS24032.1"/>
    <property type="molecule type" value="Genomic_DNA"/>
</dbReference>
<proteinExistence type="predicted"/>
<evidence type="ECO:0000313" key="1">
    <source>
        <dbReference type="EMBL" id="ODS24032.1"/>
    </source>
</evidence>
<dbReference type="InterPro" id="IPR025361">
    <property type="entry name" value="DUF4265"/>
</dbReference>